<organism evidence="6 7">
    <name type="scientific">Stephania cephalantha</name>
    <dbReference type="NCBI Taxonomy" id="152367"/>
    <lineage>
        <taxon>Eukaryota</taxon>
        <taxon>Viridiplantae</taxon>
        <taxon>Streptophyta</taxon>
        <taxon>Embryophyta</taxon>
        <taxon>Tracheophyta</taxon>
        <taxon>Spermatophyta</taxon>
        <taxon>Magnoliopsida</taxon>
        <taxon>Ranunculales</taxon>
        <taxon>Menispermaceae</taxon>
        <taxon>Menispermoideae</taxon>
        <taxon>Cissampelideae</taxon>
        <taxon>Stephania</taxon>
    </lineage>
</organism>
<evidence type="ECO:0000313" key="7">
    <source>
        <dbReference type="Proteomes" id="UP001419268"/>
    </source>
</evidence>
<keyword evidence="3 5" id="KW-0624">Polysaccharide degradation</keyword>
<name>A0AAP0JT56_9MAGN</name>
<evidence type="ECO:0000256" key="5">
    <source>
        <dbReference type="RuleBase" id="RU000509"/>
    </source>
</evidence>
<dbReference type="Gene3D" id="3.20.20.80">
    <property type="entry name" value="Glycosidases"/>
    <property type="match status" value="1"/>
</dbReference>
<accession>A0AAP0JT56</accession>
<dbReference type="AlphaFoldDB" id="A0AAP0JT56"/>
<protein>
    <recommendedName>
        <fullName evidence="5">Beta-amylase</fullName>
        <ecNumber evidence="5">3.2.1.2</ecNumber>
    </recommendedName>
</protein>
<evidence type="ECO:0000256" key="1">
    <source>
        <dbReference type="ARBA" id="ARBA00005652"/>
    </source>
</evidence>
<dbReference type="SUPFAM" id="SSF51445">
    <property type="entry name" value="(Trans)glycosidases"/>
    <property type="match status" value="1"/>
</dbReference>
<dbReference type="PANTHER" id="PTHR31352">
    <property type="entry name" value="BETA-AMYLASE 1, CHLOROPLASTIC"/>
    <property type="match status" value="1"/>
</dbReference>
<dbReference type="InterPro" id="IPR017853">
    <property type="entry name" value="GH"/>
</dbReference>
<evidence type="ECO:0000256" key="2">
    <source>
        <dbReference type="ARBA" id="ARBA00023277"/>
    </source>
</evidence>
<evidence type="ECO:0000256" key="4">
    <source>
        <dbReference type="PIRSR" id="PIRSR601554-1"/>
    </source>
</evidence>
<dbReference type="PANTHER" id="PTHR31352:SF3">
    <property type="entry name" value="INACTIVE BETA-AMYLASE 9"/>
    <property type="match status" value="1"/>
</dbReference>
<dbReference type="EC" id="3.2.1.2" evidence="5"/>
<evidence type="ECO:0000256" key="3">
    <source>
        <dbReference type="ARBA" id="ARBA00023326"/>
    </source>
</evidence>
<feature type="active site" description="Proton acceptor" evidence="4">
    <location>
        <position position="443"/>
    </location>
</feature>
<dbReference type="PRINTS" id="PR00750">
    <property type="entry name" value="BETAAMYLASE"/>
</dbReference>
<evidence type="ECO:0000313" key="6">
    <source>
        <dbReference type="EMBL" id="KAK9139454.1"/>
    </source>
</evidence>
<comment type="caution">
    <text evidence="6">The sequence shown here is derived from an EMBL/GenBank/DDBJ whole genome shotgun (WGS) entry which is preliminary data.</text>
</comment>
<dbReference type="InterPro" id="IPR001554">
    <property type="entry name" value="Glyco_hydro_14"/>
</dbReference>
<proteinExistence type="inferred from homology"/>
<reference evidence="6 7" key="1">
    <citation type="submission" date="2024-01" db="EMBL/GenBank/DDBJ databases">
        <title>Genome assemblies of Stephania.</title>
        <authorList>
            <person name="Yang L."/>
        </authorList>
    </citation>
    <scope>NUCLEOTIDE SEQUENCE [LARGE SCALE GENOMIC DNA]</scope>
    <source>
        <strain evidence="6">JXDWG</strain>
        <tissue evidence="6">Leaf</tissue>
    </source>
</reference>
<keyword evidence="5" id="KW-0326">Glycosidase</keyword>
<sequence length="523" mass="58237">MEASVFGSSQARIGIRELGFCGVNRNLGFGRSNNQVWFGWRRRSRVRVAAMAVRSEGLAVGKEGIRVRRRRSEEEGVRLFVGLPLDAALDRNSAYHSRAIAAGLRALKLLGLEGVEMPVWWGLVEKEAMGKYDWSGYLTLAKMVQDAGLKIHVSLCFHASSDRPKIPLPQWVSQIGQAQPDIFFADRSGERHTNCLSLAVDDLPVLNGKTPLLVYEEFLESFKSAFSSFLSSTITDISVGLGPDGELRYPSFPSKRTNRVSGVGEFQCYDKHSLDNLRLHAQLTGNPNWGLGGPHDAPTYYEMPNSNAFFKESGGSWETPYGNFFLSWYSDQLMSHGERVLSLASRVYDEYDIALCGKVPLAHEWYRMRSHPSEMTAGFYNTDSRDGYDAVAQMFAKNSCAMTLPGMNLSDKNLPQDSLSSPELLLAQIKNACKRHGVPVYGENSLSATGPIGGLDETKKHLSGDDAVLDSFLYQRMGEEFFSPEHFPSFVQMFRSINQPKLHFDNVPVLDRDEADVAGGLMR</sequence>
<feature type="active site" description="Proton donor" evidence="4">
    <location>
        <position position="246"/>
    </location>
</feature>
<keyword evidence="7" id="KW-1185">Reference proteome</keyword>
<dbReference type="Proteomes" id="UP001419268">
    <property type="component" value="Unassembled WGS sequence"/>
</dbReference>
<comment type="similarity">
    <text evidence="1 5">Belongs to the glycosyl hydrolase 14 family.</text>
</comment>
<dbReference type="GO" id="GO:0016161">
    <property type="term" value="F:beta-amylase activity"/>
    <property type="evidence" value="ECO:0007669"/>
    <property type="project" value="UniProtKB-EC"/>
</dbReference>
<keyword evidence="2 5" id="KW-0119">Carbohydrate metabolism</keyword>
<comment type="catalytic activity">
    <reaction evidence="5">
        <text>Hydrolysis of (1-&gt;4)-alpha-D-glucosidic linkages in polysaccharides so as to remove successive maltose units from the non-reducing ends of the chains.</text>
        <dbReference type="EC" id="3.2.1.2"/>
    </reaction>
</comment>
<gene>
    <name evidence="6" type="ORF">Scep_009135</name>
</gene>
<dbReference type="GO" id="GO:0000272">
    <property type="term" value="P:polysaccharide catabolic process"/>
    <property type="evidence" value="ECO:0007669"/>
    <property type="project" value="UniProtKB-KW"/>
</dbReference>
<keyword evidence="5" id="KW-0378">Hydrolase</keyword>
<dbReference type="Pfam" id="PF01373">
    <property type="entry name" value="Glyco_hydro_14"/>
    <property type="match status" value="1"/>
</dbReference>
<dbReference type="EMBL" id="JBBNAG010000004">
    <property type="protein sequence ID" value="KAK9139454.1"/>
    <property type="molecule type" value="Genomic_DNA"/>
</dbReference>